<feature type="transmembrane region" description="Helical" evidence="8">
    <location>
        <begin position="277"/>
        <end position="298"/>
    </location>
</feature>
<evidence type="ECO:0000256" key="2">
    <source>
        <dbReference type="ARBA" id="ARBA00008537"/>
    </source>
</evidence>
<dbReference type="RefSeq" id="WP_013873862.1">
    <property type="nucleotide sequence ID" value="NZ_CAAAFP010000194.1"/>
</dbReference>
<dbReference type="eggNOG" id="COG0477">
    <property type="taxonomic scope" value="Bacteria"/>
</dbReference>
<evidence type="ECO:0000313" key="10">
    <source>
        <dbReference type="EMBL" id="AEH09944.1"/>
    </source>
</evidence>
<dbReference type="Pfam" id="PF07690">
    <property type="entry name" value="MFS_1"/>
    <property type="match status" value="1"/>
</dbReference>
<dbReference type="GO" id="GO:0022857">
    <property type="term" value="F:transmembrane transporter activity"/>
    <property type="evidence" value="ECO:0007669"/>
    <property type="project" value="InterPro"/>
</dbReference>
<feature type="transmembrane region" description="Helical" evidence="8">
    <location>
        <begin position="129"/>
        <end position="148"/>
    </location>
</feature>
<feature type="transmembrane region" description="Helical" evidence="8">
    <location>
        <begin position="182"/>
        <end position="203"/>
    </location>
</feature>
<feature type="transmembrane region" description="Helical" evidence="8">
    <location>
        <begin position="88"/>
        <end position="109"/>
    </location>
</feature>
<dbReference type="InterPro" id="IPR004638">
    <property type="entry name" value="EmrB-like"/>
</dbReference>
<evidence type="ECO:0000256" key="6">
    <source>
        <dbReference type="ARBA" id="ARBA00022989"/>
    </source>
</evidence>
<proteinExistence type="inferred from homology"/>
<dbReference type="NCBIfam" id="TIGR00711">
    <property type="entry name" value="efflux_EmrB"/>
    <property type="match status" value="1"/>
</dbReference>
<dbReference type="SUPFAM" id="SSF103473">
    <property type="entry name" value="MFS general substrate transporter"/>
    <property type="match status" value="1"/>
</dbReference>
<name>F8B335_9ACTN</name>
<dbReference type="AlphaFoldDB" id="F8B335"/>
<feature type="transmembrane region" description="Helical" evidence="8">
    <location>
        <begin position="486"/>
        <end position="504"/>
    </location>
</feature>
<evidence type="ECO:0000256" key="3">
    <source>
        <dbReference type="ARBA" id="ARBA00022448"/>
    </source>
</evidence>
<feature type="transmembrane region" description="Helical" evidence="8">
    <location>
        <begin position="414"/>
        <end position="435"/>
    </location>
</feature>
<evidence type="ECO:0000256" key="4">
    <source>
        <dbReference type="ARBA" id="ARBA00022475"/>
    </source>
</evidence>
<dbReference type="InterPro" id="IPR011701">
    <property type="entry name" value="MFS"/>
</dbReference>
<dbReference type="PANTHER" id="PTHR42718">
    <property type="entry name" value="MAJOR FACILITATOR SUPERFAMILY MULTIDRUG TRANSPORTER MFSC"/>
    <property type="match status" value="1"/>
</dbReference>
<keyword evidence="5 8" id="KW-0812">Transmembrane</keyword>
<evidence type="ECO:0000256" key="8">
    <source>
        <dbReference type="SAM" id="Phobius"/>
    </source>
</evidence>
<dbReference type="EMBL" id="CP002801">
    <property type="protein sequence ID" value="AEH09944.1"/>
    <property type="molecule type" value="Genomic_DNA"/>
</dbReference>
<comment type="subcellular location">
    <subcellularLocation>
        <location evidence="1">Cell membrane</location>
        <topology evidence="1">Multi-pass membrane protein</topology>
    </subcellularLocation>
</comment>
<reference evidence="10 11" key="1">
    <citation type="submission" date="2011-05" db="EMBL/GenBank/DDBJ databases">
        <title>Complete sequence of chromosome of Frankia symbiont of Datisca glomerata.</title>
        <authorList>
            <consortium name="US DOE Joint Genome Institute"/>
            <person name="Lucas S."/>
            <person name="Han J."/>
            <person name="Lapidus A."/>
            <person name="Cheng J.-F."/>
            <person name="Goodwin L."/>
            <person name="Pitluck S."/>
            <person name="Peters L."/>
            <person name="Mikhailova N."/>
            <person name="Chertkov O."/>
            <person name="Teshima H."/>
            <person name="Han C."/>
            <person name="Tapia R."/>
            <person name="Land M."/>
            <person name="Hauser L."/>
            <person name="Kyrpides N."/>
            <person name="Ivanova N."/>
            <person name="Pagani I."/>
            <person name="Berry A."/>
            <person name="Pawlowski K."/>
            <person name="Persson T."/>
            <person name="Vanden Heuvel B."/>
            <person name="Benson D."/>
            <person name="Woyke T."/>
        </authorList>
    </citation>
    <scope>NUCLEOTIDE SEQUENCE [LARGE SCALE GENOMIC DNA]</scope>
    <source>
        <strain evidence="11">4085684</strain>
    </source>
</reference>
<feature type="transmembrane region" description="Helical" evidence="8">
    <location>
        <begin position="351"/>
        <end position="374"/>
    </location>
</feature>
<dbReference type="STRING" id="656024.FsymDg_2583"/>
<keyword evidence="6 8" id="KW-1133">Transmembrane helix</keyword>
<evidence type="ECO:0000256" key="5">
    <source>
        <dbReference type="ARBA" id="ARBA00022692"/>
    </source>
</evidence>
<gene>
    <name evidence="10" type="ordered locus">FsymDg_2583</name>
</gene>
<dbReference type="PRINTS" id="PR01036">
    <property type="entry name" value="TCRTETB"/>
</dbReference>
<accession>F8B335</accession>
<feature type="transmembrane region" description="Helical" evidence="8">
    <location>
        <begin position="380"/>
        <end position="402"/>
    </location>
</feature>
<dbReference type="PANTHER" id="PTHR42718:SF9">
    <property type="entry name" value="MAJOR FACILITATOR SUPERFAMILY MULTIDRUG TRANSPORTER MFSC"/>
    <property type="match status" value="1"/>
</dbReference>
<dbReference type="HOGENOM" id="CLU_000960_28_0_11"/>
<evidence type="ECO:0000256" key="7">
    <source>
        <dbReference type="ARBA" id="ARBA00023136"/>
    </source>
</evidence>
<feature type="transmembrane region" description="Helical" evidence="8">
    <location>
        <begin position="441"/>
        <end position="465"/>
    </location>
</feature>
<dbReference type="Gene3D" id="1.20.1250.20">
    <property type="entry name" value="MFS general substrate transporter like domains"/>
    <property type="match status" value="2"/>
</dbReference>
<dbReference type="Proteomes" id="UP000001549">
    <property type="component" value="Chromosome"/>
</dbReference>
<evidence type="ECO:0000313" key="11">
    <source>
        <dbReference type="Proteomes" id="UP000001549"/>
    </source>
</evidence>
<keyword evidence="4" id="KW-1003">Cell membrane</keyword>
<dbReference type="InterPro" id="IPR020846">
    <property type="entry name" value="MFS_dom"/>
</dbReference>
<feature type="transmembrane region" description="Helical" evidence="8">
    <location>
        <begin position="516"/>
        <end position="534"/>
    </location>
</feature>
<feature type="domain" description="Major facilitator superfamily (MFS) profile" evidence="9">
    <location>
        <begin position="91"/>
        <end position="539"/>
    </location>
</feature>
<dbReference type="InterPro" id="IPR036259">
    <property type="entry name" value="MFS_trans_sf"/>
</dbReference>
<feature type="transmembrane region" description="Helical" evidence="8">
    <location>
        <begin position="215"/>
        <end position="239"/>
    </location>
</feature>
<keyword evidence="11" id="KW-1185">Reference proteome</keyword>
<dbReference type="PROSITE" id="PS50850">
    <property type="entry name" value="MFS"/>
    <property type="match status" value="1"/>
</dbReference>
<evidence type="ECO:0000256" key="1">
    <source>
        <dbReference type="ARBA" id="ARBA00004651"/>
    </source>
</evidence>
<comment type="similarity">
    <text evidence="2">Belongs to the major facilitator superfamily. EmrB family.</text>
</comment>
<protein>
    <submittedName>
        <fullName evidence="10">Drug resistance transporter, EmrB/QacA subfamily</fullName>
    </submittedName>
</protein>
<organism evidence="10 11">
    <name type="scientific">Candidatus Protofrankia datiscae</name>
    <dbReference type="NCBI Taxonomy" id="2716812"/>
    <lineage>
        <taxon>Bacteria</taxon>
        <taxon>Bacillati</taxon>
        <taxon>Actinomycetota</taxon>
        <taxon>Actinomycetes</taxon>
        <taxon>Frankiales</taxon>
        <taxon>Frankiaceae</taxon>
        <taxon>Protofrankia</taxon>
    </lineage>
</organism>
<feature type="transmembrane region" description="Helical" evidence="8">
    <location>
        <begin position="245"/>
        <end position="265"/>
    </location>
</feature>
<sequence length="557" mass="57680">MLRLEAVRTGFVPAPVGVVQRVEQGAQAGGDGRAPVIARGGGGQVPVGSLTVEALFVCTVICTVQYIFRYEIEVLMVQEQGDRLDSALLRLIGVLLLGGLMGLLDGTIVNVGVDTLGRHFDTSLSTVGWVATGYLLAVTVAIPLSAWATDRFGSRRMWLAGLSVFLVGSLASGLAPSIETLIIFRVIQGFGGGMLDPIMLTLLARTAGPSRVGRVMGLMGVVIPLGPVLGPIVGGVIIQSLDWRWMFLVNLPIGLVALVLSLRVVPADPPRAGRAASRLDVVGVALLCPAFAILVYALSQAGEDAGFGATRVLVTLAIGGGLLVGYVVYALRVRGAALIDLRLFTNRGFSASVTVMAVTGVMLFSMLFLVPLYYQQVRDHGVLAAGLLLSPLGVGSFIAMPIAGRLSDRVGTRALVPAGAFAIALSVLVFTQAGLHTSEAGLAVSVFGTGLGLGFVGAPTMGALYRTLPAESVAQGTSALYVLNQLGASLGIAVVALILQSRAADGASVETAFHPAFWWVFAGSLAVLAAGWFLPGRPARLPAAVVEPNISQPVQTS</sequence>
<feature type="transmembrane region" description="Helical" evidence="8">
    <location>
        <begin position="157"/>
        <end position="176"/>
    </location>
</feature>
<dbReference type="KEGG" id="fsy:FsymDg_2583"/>
<dbReference type="GO" id="GO:0005886">
    <property type="term" value="C:plasma membrane"/>
    <property type="evidence" value="ECO:0007669"/>
    <property type="project" value="UniProtKB-SubCell"/>
</dbReference>
<feature type="transmembrane region" description="Helical" evidence="8">
    <location>
        <begin position="310"/>
        <end position="331"/>
    </location>
</feature>
<evidence type="ECO:0000259" key="9">
    <source>
        <dbReference type="PROSITE" id="PS50850"/>
    </source>
</evidence>
<keyword evidence="3" id="KW-0813">Transport</keyword>
<dbReference type="CDD" id="cd17503">
    <property type="entry name" value="MFS_LmrB_MDR_like"/>
    <property type="match status" value="1"/>
</dbReference>
<keyword evidence="7 8" id="KW-0472">Membrane</keyword>